<evidence type="ECO:0000313" key="2">
    <source>
        <dbReference type="Proteomes" id="UP001482620"/>
    </source>
</evidence>
<accession>A0ABV0TKM0</accession>
<keyword evidence="2" id="KW-1185">Reference proteome</keyword>
<comment type="caution">
    <text evidence="1">The sequence shown here is derived from an EMBL/GenBank/DDBJ whole genome shotgun (WGS) entry which is preliminary data.</text>
</comment>
<proteinExistence type="predicted"/>
<evidence type="ECO:0000313" key="1">
    <source>
        <dbReference type="EMBL" id="MEQ2233036.1"/>
    </source>
</evidence>
<protein>
    <submittedName>
        <fullName evidence="1">Uncharacterized protein</fullName>
    </submittedName>
</protein>
<name>A0ABV0TKM0_9TELE</name>
<sequence>MSRQIKGHILVRRFVLYFLSCFLNPVCAVTFPSSVFLTPGLLFPATPPKTFPLISPFFTILSLVQMNSKLHAVKYMCLTSSSSNISVFTGPNTKKCDIIFFKKEKMHVNLPDEL</sequence>
<organism evidence="1 2">
    <name type="scientific">Ilyodon furcidens</name>
    <name type="common">goldbreast splitfin</name>
    <dbReference type="NCBI Taxonomy" id="33524"/>
    <lineage>
        <taxon>Eukaryota</taxon>
        <taxon>Metazoa</taxon>
        <taxon>Chordata</taxon>
        <taxon>Craniata</taxon>
        <taxon>Vertebrata</taxon>
        <taxon>Euteleostomi</taxon>
        <taxon>Actinopterygii</taxon>
        <taxon>Neopterygii</taxon>
        <taxon>Teleostei</taxon>
        <taxon>Neoteleostei</taxon>
        <taxon>Acanthomorphata</taxon>
        <taxon>Ovalentaria</taxon>
        <taxon>Atherinomorphae</taxon>
        <taxon>Cyprinodontiformes</taxon>
        <taxon>Goodeidae</taxon>
        <taxon>Ilyodon</taxon>
    </lineage>
</organism>
<gene>
    <name evidence="1" type="ORF">ILYODFUR_017632</name>
</gene>
<dbReference type="EMBL" id="JAHRIQ010036428">
    <property type="protein sequence ID" value="MEQ2233036.1"/>
    <property type="molecule type" value="Genomic_DNA"/>
</dbReference>
<dbReference type="Proteomes" id="UP001482620">
    <property type="component" value="Unassembled WGS sequence"/>
</dbReference>
<reference evidence="1 2" key="1">
    <citation type="submission" date="2021-06" db="EMBL/GenBank/DDBJ databases">
        <authorList>
            <person name="Palmer J.M."/>
        </authorList>
    </citation>
    <scope>NUCLEOTIDE SEQUENCE [LARGE SCALE GENOMIC DNA]</scope>
    <source>
        <strain evidence="2">if_2019</strain>
        <tissue evidence="1">Muscle</tissue>
    </source>
</reference>